<gene>
    <name evidence="1" type="ORF">GUJ93_ZPchr0001g32662</name>
</gene>
<comment type="caution">
    <text evidence="1">The sequence shown here is derived from an EMBL/GenBank/DDBJ whole genome shotgun (WGS) entry which is preliminary data.</text>
</comment>
<reference evidence="1" key="1">
    <citation type="journal article" date="2021" name="bioRxiv">
        <title>Whole Genome Assembly and Annotation of Northern Wild Rice, Zizania palustris L., Supports a Whole Genome Duplication in the Zizania Genus.</title>
        <authorList>
            <person name="Haas M."/>
            <person name="Kono T."/>
            <person name="Macchietto M."/>
            <person name="Millas R."/>
            <person name="McGilp L."/>
            <person name="Shao M."/>
            <person name="Duquette J."/>
            <person name="Hirsch C.N."/>
            <person name="Kimball J."/>
        </authorList>
    </citation>
    <scope>NUCLEOTIDE SEQUENCE</scope>
    <source>
        <tissue evidence="1">Fresh leaf tissue</tissue>
    </source>
</reference>
<protein>
    <submittedName>
        <fullName evidence="1">Uncharacterized protein</fullName>
    </submittedName>
</protein>
<dbReference type="EMBL" id="JAAALK010000288">
    <property type="protein sequence ID" value="KAG8051970.1"/>
    <property type="molecule type" value="Genomic_DNA"/>
</dbReference>
<organism evidence="1 2">
    <name type="scientific">Zizania palustris</name>
    <name type="common">Northern wild rice</name>
    <dbReference type="NCBI Taxonomy" id="103762"/>
    <lineage>
        <taxon>Eukaryota</taxon>
        <taxon>Viridiplantae</taxon>
        <taxon>Streptophyta</taxon>
        <taxon>Embryophyta</taxon>
        <taxon>Tracheophyta</taxon>
        <taxon>Spermatophyta</taxon>
        <taxon>Magnoliopsida</taxon>
        <taxon>Liliopsida</taxon>
        <taxon>Poales</taxon>
        <taxon>Poaceae</taxon>
        <taxon>BOP clade</taxon>
        <taxon>Oryzoideae</taxon>
        <taxon>Oryzeae</taxon>
        <taxon>Zizaniinae</taxon>
        <taxon>Zizania</taxon>
    </lineage>
</organism>
<proteinExistence type="predicted"/>
<keyword evidence="2" id="KW-1185">Reference proteome</keyword>
<sequence>MTGMALGQRAWHGDGDTVRLWLMGATMPRRAGTQGRWGWQGGAMVHSALGARCRVGRGEAERTAVCGAVGVWRRRGEAGASGATGRMVARTPVTWWWGGVAGDKVPVVAWWGRWVR</sequence>
<dbReference type="Proteomes" id="UP000729402">
    <property type="component" value="Unassembled WGS sequence"/>
</dbReference>
<evidence type="ECO:0000313" key="2">
    <source>
        <dbReference type="Proteomes" id="UP000729402"/>
    </source>
</evidence>
<accession>A0A8J5RZP7</accession>
<evidence type="ECO:0000313" key="1">
    <source>
        <dbReference type="EMBL" id="KAG8051970.1"/>
    </source>
</evidence>
<dbReference type="AlphaFoldDB" id="A0A8J5RZP7"/>
<name>A0A8J5RZP7_ZIZPA</name>
<reference evidence="1" key="2">
    <citation type="submission" date="2021-02" db="EMBL/GenBank/DDBJ databases">
        <authorList>
            <person name="Kimball J.A."/>
            <person name="Haas M.W."/>
            <person name="Macchietto M."/>
            <person name="Kono T."/>
            <person name="Duquette J."/>
            <person name="Shao M."/>
        </authorList>
    </citation>
    <scope>NUCLEOTIDE SEQUENCE</scope>
    <source>
        <tissue evidence="1">Fresh leaf tissue</tissue>
    </source>
</reference>